<feature type="binding site" evidence="12">
    <location>
        <position position="156"/>
    </location>
    <ligand>
        <name>GTP</name>
        <dbReference type="ChEBI" id="CHEBI:37565"/>
    </ligand>
</feature>
<keyword evidence="7 12" id="KW-0411">Iron-sulfur</keyword>
<feature type="binding site" evidence="12">
    <location>
        <position position="24"/>
    </location>
    <ligand>
        <name>[4Fe-4S] cluster</name>
        <dbReference type="ChEBI" id="CHEBI:49883"/>
        <label>1</label>
        <note>4Fe-4S-S-AdoMet</note>
    </ligand>
</feature>
<proteinExistence type="inferred from homology"/>
<reference evidence="14" key="1">
    <citation type="journal article" date="2023" name="Int. J. Syst. Evol. Microbiol.">
        <title>&lt;i&gt;Holtiella tumoricola&lt;/i&gt; gen. nov. sp. nov., isolated from a human clinical sample.</title>
        <authorList>
            <person name="Allen-Vercoe E."/>
            <person name="Daigneault M.C."/>
            <person name="Vancuren S.J."/>
            <person name="Cochrane K."/>
            <person name="O'Neal L.L."/>
            <person name="Sankaranarayanan K."/>
            <person name="Lawson P.A."/>
        </authorList>
    </citation>
    <scope>NUCLEOTIDE SEQUENCE</scope>
    <source>
        <strain evidence="14">CC70A</strain>
    </source>
</reference>
<sequence>MHDLEGREVDYLRISITDRCNLRCIYCIPQGVTLACCKQNEYLTKEELFKVVKVAASVGITKVKLTGGEPLLRKDIVALVKGIKAIEGIQQVTLTTNGILLDTYGKALVEAGIDAVNISLDTLNRKKYAALTGYDGLSKVLKGIHILKEAGLKKIKLNTVPLKDMNEQEIVELVQFAKQEQLILRFIELMPFGGGKAFLGMSKQEIVETLERNCGTLIPYHNTLGNGPAQYYTLQTKDVKIGFIHAISQHFCSTCNRIRVTCEGYLKLCLHSNKGIDLKPYLASSEKTLEEVMRQAIQNKPKQHQFNHVTQVQQLEDKMMSQIGG</sequence>
<feature type="binding site" evidence="12">
    <location>
        <position position="269"/>
    </location>
    <ligand>
        <name>[4Fe-4S] cluster</name>
        <dbReference type="ChEBI" id="CHEBI:49883"/>
        <label>2</label>
        <note>4Fe-4S-substrate</note>
    </ligand>
</feature>
<evidence type="ECO:0000256" key="4">
    <source>
        <dbReference type="ARBA" id="ARBA00022723"/>
    </source>
</evidence>
<evidence type="ECO:0000256" key="7">
    <source>
        <dbReference type="ARBA" id="ARBA00023014"/>
    </source>
</evidence>
<comment type="caution">
    <text evidence="14">The sequence shown here is derived from an EMBL/GenBank/DDBJ whole genome shotgun (WGS) entry which is preliminary data.</text>
</comment>
<gene>
    <name evidence="12 14" type="primary">moaA</name>
    <name evidence="14" type="ORF">PBV87_10155</name>
</gene>
<feature type="binding site" evidence="12">
    <location>
        <position position="190"/>
    </location>
    <ligand>
        <name>S-adenosyl-L-methionine</name>
        <dbReference type="ChEBI" id="CHEBI:59789"/>
    </ligand>
</feature>
<dbReference type="InterPro" id="IPR013483">
    <property type="entry name" value="MoaA"/>
</dbReference>
<dbReference type="Gene3D" id="3.20.20.70">
    <property type="entry name" value="Aldolase class I"/>
    <property type="match status" value="1"/>
</dbReference>
<evidence type="ECO:0000256" key="6">
    <source>
        <dbReference type="ARBA" id="ARBA00023004"/>
    </source>
</evidence>
<dbReference type="GO" id="GO:1904047">
    <property type="term" value="F:S-adenosyl-L-methionine binding"/>
    <property type="evidence" value="ECO:0007669"/>
    <property type="project" value="UniProtKB-UniRule"/>
</dbReference>
<protein>
    <recommendedName>
        <fullName evidence="1 12">GTP 3',8-cyclase</fullName>
        <ecNumber evidence="1 12">4.1.99.22</ecNumber>
    </recommendedName>
    <alternativeName>
        <fullName evidence="12">Molybdenum cofactor biosynthesis protein A</fullName>
    </alternativeName>
</protein>
<dbReference type="EC" id="4.1.99.22" evidence="1 12"/>
<evidence type="ECO:0000256" key="3">
    <source>
        <dbReference type="ARBA" id="ARBA00022691"/>
    </source>
</evidence>
<evidence type="ECO:0000256" key="2">
    <source>
        <dbReference type="ARBA" id="ARBA00022485"/>
    </source>
</evidence>
<comment type="pathway">
    <text evidence="12">Cofactor biosynthesis; molybdopterin biosynthesis.</text>
</comment>
<evidence type="ECO:0000256" key="12">
    <source>
        <dbReference type="HAMAP-Rule" id="MF_01225"/>
    </source>
</evidence>
<dbReference type="PROSITE" id="PS01305">
    <property type="entry name" value="MOAA_NIFB_PQQE"/>
    <property type="match status" value="1"/>
</dbReference>
<keyword evidence="15" id="KW-1185">Reference proteome</keyword>
<dbReference type="GO" id="GO:0061798">
    <property type="term" value="F:GTP 3',8'-cyclase activity"/>
    <property type="evidence" value="ECO:0007669"/>
    <property type="project" value="UniProtKB-UniRule"/>
</dbReference>
<comment type="catalytic activity">
    <reaction evidence="11 12">
        <text>GTP + AH2 + S-adenosyl-L-methionine = (8S)-3',8-cyclo-7,8-dihydroguanosine 5'-triphosphate + 5'-deoxyadenosine + L-methionine + A + H(+)</text>
        <dbReference type="Rhea" id="RHEA:49576"/>
        <dbReference type="ChEBI" id="CHEBI:13193"/>
        <dbReference type="ChEBI" id="CHEBI:15378"/>
        <dbReference type="ChEBI" id="CHEBI:17319"/>
        <dbReference type="ChEBI" id="CHEBI:17499"/>
        <dbReference type="ChEBI" id="CHEBI:37565"/>
        <dbReference type="ChEBI" id="CHEBI:57844"/>
        <dbReference type="ChEBI" id="CHEBI:59789"/>
        <dbReference type="ChEBI" id="CHEBI:131766"/>
        <dbReference type="EC" id="4.1.99.22"/>
    </reaction>
</comment>
<feature type="binding site" evidence="12">
    <location>
        <position position="13"/>
    </location>
    <ligand>
        <name>GTP</name>
        <dbReference type="ChEBI" id="CHEBI:37565"/>
    </ligand>
</feature>
<feature type="binding site" evidence="12">
    <location>
        <position position="95"/>
    </location>
    <ligand>
        <name>GTP</name>
        <dbReference type="ChEBI" id="CHEBI:37565"/>
    </ligand>
</feature>
<dbReference type="NCBIfam" id="TIGR02666">
    <property type="entry name" value="moaA"/>
    <property type="match status" value="1"/>
</dbReference>
<name>A0AA42J105_9FIRM</name>
<dbReference type="PROSITE" id="PS51918">
    <property type="entry name" value="RADICAL_SAM"/>
    <property type="match status" value="1"/>
</dbReference>
<keyword evidence="6 12" id="KW-0408">Iron</keyword>
<dbReference type="InterPro" id="IPR007197">
    <property type="entry name" value="rSAM"/>
</dbReference>
<feature type="binding site" evidence="12">
    <location>
        <position position="252"/>
    </location>
    <ligand>
        <name>[4Fe-4S] cluster</name>
        <dbReference type="ChEBI" id="CHEBI:49883"/>
        <label>2</label>
        <note>4Fe-4S-substrate</note>
    </ligand>
</feature>
<keyword evidence="10 12" id="KW-0456">Lyase</keyword>
<dbReference type="InterPro" id="IPR013785">
    <property type="entry name" value="Aldolase_TIM"/>
</dbReference>
<dbReference type="PANTHER" id="PTHR22960:SF0">
    <property type="entry name" value="MOLYBDENUM COFACTOR BIOSYNTHESIS PROTEIN 1"/>
    <property type="match status" value="1"/>
</dbReference>
<evidence type="ECO:0000313" key="15">
    <source>
        <dbReference type="Proteomes" id="UP001169242"/>
    </source>
</evidence>
<feature type="binding site" evidence="12">
    <location>
        <begin position="257"/>
        <end position="259"/>
    </location>
    <ligand>
        <name>GTP</name>
        <dbReference type="ChEBI" id="CHEBI:37565"/>
    </ligand>
</feature>
<dbReference type="InterPro" id="IPR050105">
    <property type="entry name" value="MoCo_biosynth_MoaA/MoaC"/>
</dbReference>
<comment type="similarity">
    <text evidence="12">Belongs to the radical SAM superfamily. MoaA family.</text>
</comment>
<accession>A0AA42J105</accession>
<dbReference type="AlphaFoldDB" id="A0AA42J105"/>
<dbReference type="GO" id="GO:0061799">
    <property type="term" value="F:cyclic pyranopterin monophosphate synthase activity"/>
    <property type="evidence" value="ECO:0007669"/>
    <property type="project" value="TreeGrafter"/>
</dbReference>
<feature type="binding site" evidence="12">
    <location>
        <position position="68"/>
    </location>
    <ligand>
        <name>S-adenosyl-L-methionine</name>
        <dbReference type="ChEBI" id="CHEBI:59789"/>
    </ligand>
</feature>
<evidence type="ECO:0000259" key="13">
    <source>
        <dbReference type="PROSITE" id="PS51918"/>
    </source>
</evidence>
<keyword evidence="5 12" id="KW-0547">Nucleotide-binding</keyword>
<feature type="binding site" evidence="12">
    <location>
        <position position="255"/>
    </location>
    <ligand>
        <name>[4Fe-4S] cluster</name>
        <dbReference type="ChEBI" id="CHEBI:49883"/>
        <label>2</label>
        <note>4Fe-4S-substrate</note>
    </ligand>
</feature>
<dbReference type="InterPro" id="IPR040064">
    <property type="entry name" value="MoaA-like"/>
</dbReference>
<keyword evidence="2 12" id="KW-0004">4Fe-4S</keyword>
<dbReference type="RefSeq" id="WP_271012161.1">
    <property type="nucleotide sequence ID" value="NZ_JAQIFT010000040.1"/>
</dbReference>
<dbReference type="Proteomes" id="UP001169242">
    <property type="component" value="Unassembled WGS sequence"/>
</dbReference>
<comment type="caution">
    <text evidence="12">Lacks conserved residue(s) required for the propagation of feature annotation.</text>
</comment>
<evidence type="ECO:0000256" key="1">
    <source>
        <dbReference type="ARBA" id="ARBA00012167"/>
    </source>
</evidence>
<dbReference type="SUPFAM" id="SSF102114">
    <property type="entry name" value="Radical SAM enzymes"/>
    <property type="match status" value="1"/>
</dbReference>
<dbReference type="GO" id="GO:0051539">
    <property type="term" value="F:4 iron, 4 sulfur cluster binding"/>
    <property type="evidence" value="ECO:0007669"/>
    <property type="project" value="UniProtKB-UniRule"/>
</dbReference>
<comment type="function">
    <text evidence="12">Catalyzes the cyclization of GTP to (8S)-3',8-cyclo-7,8-dihydroguanosine 5'-triphosphate.</text>
</comment>
<dbReference type="Pfam" id="PF04055">
    <property type="entry name" value="Radical_SAM"/>
    <property type="match status" value="1"/>
</dbReference>
<evidence type="ECO:0000256" key="9">
    <source>
        <dbReference type="ARBA" id="ARBA00023150"/>
    </source>
</evidence>
<organism evidence="14 15">
    <name type="scientific">Holtiella tumoricola</name>
    <dbReference type="NCBI Taxonomy" id="3018743"/>
    <lineage>
        <taxon>Bacteria</taxon>
        <taxon>Bacillati</taxon>
        <taxon>Bacillota</taxon>
        <taxon>Clostridia</taxon>
        <taxon>Lachnospirales</taxon>
        <taxon>Cellulosilyticaceae</taxon>
        <taxon>Holtiella</taxon>
    </lineage>
</organism>
<dbReference type="GO" id="GO:0006777">
    <property type="term" value="P:Mo-molybdopterin cofactor biosynthetic process"/>
    <property type="evidence" value="ECO:0007669"/>
    <property type="project" value="UniProtKB-UniRule"/>
</dbReference>
<dbReference type="CDD" id="cd21117">
    <property type="entry name" value="Twitch_MoaA"/>
    <property type="match status" value="1"/>
</dbReference>
<evidence type="ECO:0000256" key="10">
    <source>
        <dbReference type="ARBA" id="ARBA00023239"/>
    </source>
</evidence>
<dbReference type="InterPro" id="IPR000385">
    <property type="entry name" value="MoaA_NifB_PqqE_Fe-S-bd_CS"/>
</dbReference>
<evidence type="ECO:0000256" key="5">
    <source>
        <dbReference type="ARBA" id="ARBA00022741"/>
    </source>
</evidence>
<feature type="binding site" evidence="12">
    <location>
        <position position="26"/>
    </location>
    <ligand>
        <name>S-adenosyl-L-methionine</name>
        <dbReference type="ChEBI" id="CHEBI:59789"/>
    </ligand>
</feature>
<comment type="subunit">
    <text evidence="12">Monomer and homodimer.</text>
</comment>
<dbReference type="SFLD" id="SFLDS00029">
    <property type="entry name" value="Radical_SAM"/>
    <property type="match status" value="1"/>
</dbReference>
<dbReference type="Pfam" id="PF06463">
    <property type="entry name" value="Mob_synth_C"/>
    <property type="match status" value="1"/>
</dbReference>
<comment type="cofactor">
    <cofactor evidence="12">
        <name>[4Fe-4S] cluster</name>
        <dbReference type="ChEBI" id="CHEBI:49883"/>
    </cofactor>
    <text evidence="12">Binds 2 [4Fe-4S] clusters. Binds 1 [4Fe-4S] cluster coordinated with 3 cysteines and an exchangeable S-adenosyl-L-methionine and 1 [4Fe-4S] cluster coordinated with 3 cysteines and the GTP-derived substrate.</text>
</comment>
<dbReference type="InterPro" id="IPR006638">
    <property type="entry name" value="Elp3/MiaA/NifB-like_rSAM"/>
</dbReference>
<dbReference type="SFLD" id="SFLDG01067">
    <property type="entry name" value="SPASM/twitch_domain_containing"/>
    <property type="match status" value="1"/>
</dbReference>
<dbReference type="InterPro" id="IPR058240">
    <property type="entry name" value="rSAM_sf"/>
</dbReference>
<dbReference type="GO" id="GO:0046872">
    <property type="term" value="F:metal ion binding"/>
    <property type="evidence" value="ECO:0007669"/>
    <property type="project" value="UniProtKB-KW"/>
</dbReference>
<evidence type="ECO:0000313" key="14">
    <source>
        <dbReference type="EMBL" id="MDA3731840.1"/>
    </source>
</evidence>
<evidence type="ECO:0000256" key="8">
    <source>
        <dbReference type="ARBA" id="ARBA00023134"/>
    </source>
</evidence>
<dbReference type="PANTHER" id="PTHR22960">
    <property type="entry name" value="MOLYBDOPTERIN COFACTOR SYNTHESIS PROTEIN A"/>
    <property type="match status" value="1"/>
</dbReference>
<dbReference type="CDD" id="cd01335">
    <property type="entry name" value="Radical_SAM"/>
    <property type="match status" value="1"/>
</dbReference>
<keyword evidence="4 12" id="KW-0479">Metal-binding</keyword>
<dbReference type="SFLD" id="SFLDG01386">
    <property type="entry name" value="main_SPASM_domain-containing"/>
    <property type="match status" value="1"/>
</dbReference>
<feature type="binding site" evidence="12">
    <location>
        <position position="20"/>
    </location>
    <ligand>
        <name>[4Fe-4S] cluster</name>
        <dbReference type="ChEBI" id="CHEBI:49883"/>
        <label>1</label>
        <note>4Fe-4S-S-AdoMet</note>
    </ligand>
</feature>
<dbReference type="SFLD" id="SFLDG01383">
    <property type="entry name" value="cyclic_pyranopterin_phosphate"/>
    <property type="match status" value="1"/>
</dbReference>
<feature type="binding site" evidence="12">
    <location>
        <position position="119"/>
    </location>
    <ligand>
        <name>S-adenosyl-L-methionine</name>
        <dbReference type="ChEBI" id="CHEBI:59789"/>
    </ligand>
</feature>
<dbReference type="GO" id="GO:0005525">
    <property type="term" value="F:GTP binding"/>
    <property type="evidence" value="ECO:0007669"/>
    <property type="project" value="UniProtKB-UniRule"/>
</dbReference>
<keyword evidence="8 12" id="KW-0342">GTP-binding</keyword>
<evidence type="ECO:0000256" key="11">
    <source>
        <dbReference type="ARBA" id="ARBA00048697"/>
    </source>
</evidence>
<keyword evidence="9 12" id="KW-0501">Molybdenum cofactor biosynthesis</keyword>
<dbReference type="EMBL" id="JAQIFT010000040">
    <property type="protein sequence ID" value="MDA3731840.1"/>
    <property type="molecule type" value="Genomic_DNA"/>
</dbReference>
<dbReference type="SMART" id="SM00729">
    <property type="entry name" value="Elp3"/>
    <property type="match status" value="1"/>
</dbReference>
<feature type="binding site" evidence="12">
    <location>
        <position position="27"/>
    </location>
    <ligand>
        <name>[4Fe-4S] cluster</name>
        <dbReference type="ChEBI" id="CHEBI:49883"/>
        <label>1</label>
        <note>4Fe-4S-S-AdoMet</note>
    </ligand>
</feature>
<dbReference type="NCBIfam" id="NF001199">
    <property type="entry name" value="PRK00164.2-1"/>
    <property type="match status" value="1"/>
</dbReference>
<dbReference type="HAMAP" id="MF_01225_B">
    <property type="entry name" value="MoaA_B"/>
    <property type="match status" value="1"/>
</dbReference>
<dbReference type="InterPro" id="IPR010505">
    <property type="entry name" value="MoaA_twitch"/>
</dbReference>
<feature type="domain" description="Radical SAM core" evidence="13">
    <location>
        <begin position="4"/>
        <end position="228"/>
    </location>
</feature>
<keyword evidence="3 12" id="KW-0949">S-adenosyl-L-methionine</keyword>